<feature type="compositionally biased region" description="Basic and acidic residues" evidence="1">
    <location>
        <begin position="407"/>
        <end position="421"/>
    </location>
</feature>
<feature type="compositionally biased region" description="Polar residues" evidence="1">
    <location>
        <begin position="278"/>
        <end position="291"/>
    </location>
</feature>
<sequence>MSAGRMRFFPPTSAKKERDEELALFRELFKREREKNMNLLESVSTEFEPVEGNSVVFKISSGKKSDAHGNENEKNDYDWLKTPPATPLFQSLEMDVGQGNNPNMIIHKELPIIPALKPTRFSEKKESKTKTVSKPPSSPSVASFRSASSSRTDSPDPYTYQLSPPRSIATPIATPRFGSQRFAKESDKEPSAKPLHTGRFLRRKDETNPRPKSPRSLSVASTATSSRLETAVVNPNAPSIRKADNMVRGKEDPKPVERSINRFSKEGPSKQKPDPKLQTRQIKSVVTKPTPSSRSVTSAISSRPDSPDSKNIKQKGVPKSLEKNVKKTIKEPAAKQNTEFKPNNQTVYPLVRSRFPATHPDFPTEAPPNLITSVAPGRSTSATRSRPGVPAMASAEERRSPSATKTRRPEMEEEKQNEKRGGNNGAVVIGSSMVERMLNARKSTATGKMSARGEKASKLRGM</sequence>
<feature type="compositionally biased region" description="Basic and acidic residues" evidence="1">
    <location>
        <begin position="63"/>
        <end position="79"/>
    </location>
</feature>
<evidence type="ECO:0008006" key="4">
    <source>
        <dbReference type="Google" id="ProtNLM"/>
    </source>
</evidence>
<evidence type="ECO:0000256" key="1">
    <source>
        <dbReference type="SAM" id="MobiDB-lite"/>
    </source>
</evidence>
<dbReference type="Proteomes" id="UP001552299">
    <property type="component" value="Unassembled WGS sequence"/>
</dbReference>
<dbReference type="PANTHER" id="PTHR31949">
    <property type="entry name" value="GASTRIC MUCIN-LIKE PROTEIN"/>
    <property type="match status" value="1"/>
</dbReference>
<feature type="compositionally biased region" description="Basic and acidic residues" evidence="1">
    <location>
        <begin position="182"/>
        <end position="191"/>
    </location>
</feature>
<feature type="region of interest" description="Disordered" evidence="1">
    <location>
        <begin position="61"/>
        <end position="82"/>
    </location>
</feature>
<comment type="caution">
    <text evidence="2">The sequence shown here is derived from an EMBL/GenBank/DDBJ whole genome shotgun (WGS) entry which is preliminary data.</text>
</comment>
<feature type="region of interest" description="Disordered" evidence="1">
    <location>
        <begin position="441"/>
        <end position="462"/>
    </location>
</feature>
<name>A0ABD0V1N0_DENTH</name>
<protein>
    <recommendedName>
        <fullName evidence="4">TPX2 C-terminal domain-containing protein</fullName>
    </recommendedName>
</protein>
<gene>
    <name evidence="2" type="ORF">M5K25_010961</name>
</gene>
<keyword evidence="3" id="KW-1185">Reference proteome</keyword>
<feature type="region of interest" description="Disordered" evidence="1">
    <location>
        <begin position="117"/>
        <end position="428"/>
    </location>
</feature>
<accession>A0ABD0V1N0</accession>
<evidence type="ECO:0000313" key="2">
    <source>
        <dbReference type="EMBL" id="KAL0918914.1"/>
    </source>
</evidence>
<feature type="compositionally biased region" description="Polar residues" evidence="1">
    <location>
        <begin position="335"/>
        <end position="347"/>
    </location>
</feature>
<feature type="compositionally biased region" description="Low complexity" evidence="1">
    <location>
        <begin position="292"/>
        <end position="302"/>
    </location>
</feature>
<feature type="compositionally biased region" description="Low complexity" evidence="1">
    <location>
        <begin position="130"/>
        <end position="157"/>
    </location>
</feature>
<proteinExistence type="predicted"/>
<evidence type="ECO:0000313" key="3">
    <source>
        <dbReference type="Proteomes" id="UP001552299"/>
    </source>
</evidence>
<dbReference type="PANTHER" id="PTHR31949:SF6">
    <property type="entry name" value="DUF4005 DOMAIN-CONTAINING PROTEIN"/>
    <property type="match status" value="1"/>
</dbReference>
<organism evidence="2 3">
    <name type="scientific">Dendrobium thyrsiflorum</name>
    <name type="common">Pinecone-like raceme dendrobium</name>
    <name type="synonym">Orchid</name>
    <dbReference type="NCBI Taxonomy" id="117978"/>
    <lineage>
        <taxon>Eukaryota</taxon>
        <taxon>Viridiplantae</taxon>
        <taxon>Streptophyta</taxon>
        <taxon>Embryophyta</taxon>
        <taxon>Tracheophyta</taxon>
        <taxon>Spermatophyta</taxon>
        <taxon>Magnoliopsida</taxon>
        <taxon>Liliopsida</taxon>
        <taxon>Asparagales</taxon>
        <taxon>Orchidaceae</taxon>
        <taxon>Epidendroideae</taxon>
        <taxon>Malaxideae</taxon>
        <taxon>Dendrobiinae</taxon>
        <taxon>Dendrobium</taxon>
    </lineage>
</organism>
<feature type="compositionally biased region" description="Polar residues" evidence="1">
    <location>
        <begin position="215"/>
        <end position="228"/>
    </location>
</feature>
<reference evidence="2 3" key="1">
    <citation type="journal article" date="2024" name="Plant Biotechnol. J.">
        <title>Dendrobium thyrsiflorum genome and its molecular insights into genes involved in important horticultural traits.</title>
        <authorList>
            <person name="Chen B."/>
            <person name="Wang J.Y."/>
            <person name="Zheng P.J."/>
            <person name="Li K.L."/>
            <person name="Liang Y.M."/>
            <person name="Chen X.F."/>
            <person name="Zhang C."/>
            <person name="Zhao X."/>
            <person name="He X."/>
            <person name="Zhang G.Q."/>
            <person name="Liu Z.J."/>
            <person name="Xu Q."/>
        </authorList>
    </citation>
    <scope>NUCLEOTIDE SEQUENCE [LARGE SCALE GENOMIC DNA]</scope>
    <source>
        <strain evidence="2">GZMU011</strain>
    </source>
</reference>
<feature type="compositionally biased region" description="Basic and acidic residues" evidence="1">
    <location>
        <begin position="120"/>
        <end position="129"/>
    </location>
</feature>
<feature type="compositionally biased region" description="Basic and acidic residues" evidence="1">
    <location>
        <begin position="241"/>
        <end position="277"/>
    </location>
</feature>
<feature type="compositionally biased region" description="Basic and acidic residues" evidence="1">
    <location>
        <begin position="320"/>
        <end position="333"/>
    </location>
</feature>
<feature type="compositionally biased region" description="Basic and acidic residues" evidence="1">
    <location>
        <begin position="451"/>
        <end position="462"/>
    </location>
</feature>
<dbReference type="AlphaFoldDB" id="A0ABD0V1N0"/>
<dbReference type="EMBL" id="JANQDX010000009">
    <property type="protein sequence ID" value="KAL0918914.1"/>
    <property type="molecule type" value="Genomic_DNA"/>
</dbReference>